<proteinExistence type="predicted"/>
<feature type="chain" id="PRO_5018646243" evidence="1">
    <location>
        <begin position="19"/>
        <end position="120"/>
    </location>
</feature>
<reference evidence="2 3" key="1">
    <citation type="submission" date="2019-01" db="EMBL/GenBank/DDBJ databases">
        <authorList>
            <person name="Chen W.-M."/>
        </authorList>
    </citation>
    <scope>NUCLEOTIDE SEQUENCE [LARGE SCALE GENOMIC DNA]</scope>
    <source>
        <strain evidence="2 3">YBJ-36</strain>
    </source>
</reference>
<evidence type="ECO:0000256" key="1">
    <source>
        <dbReference type="SAM" id="SignalP"/>
    </source>
</evidence>
<name>A0A3S2Y594_9SPHI</name>
<dbReference type="RefSeq" id="WP_127702762.1">
    <property type="nucleotide sequence ID" value="NZ_SACK01000001.1"/>
</dbReference>
<organism evidence="2 3">
    <name type="scientific">Mucilaginibacter limnophilus</name>
    <dbReference type="NCBI Taxonomy" id="1932778"/>
    <lineage>
        <taxon>Bacteria</taxon>
        <taxon>Pseudomonadati</taxon>
        <taxon>Bacteroidota</taxon>
        <taxon>Sphingobacteriia</taxon>
        <taxon>Sphingobacteriales</taxon>
        <taxon>Sphingobacteriaceae</taxon>
        <taxon>Mucilaginibacter</taxon>
    </lineage>
</organism>
<keyword evidence="1" id="KW-0732">Signal</keyword>
<comment type="caution">
    <text evidence="2">The sequence shown here is derived from an EMBL/GenBank/DDBJ whole genome shotgun (WGS) entry which is preliminary data.</text>
</comment>
<protein>
    <submittedName>
        <fullName evidence="2">Uncharacterized protein</fullName>
    </submittedName>
</protein>
<dbReference type="OrthoDB" id="1493479at2"/>
<accession>A0A3S2Y594</accession>
<dbReference type="AlphaFoldDB" id="A0A3S2Y594"/>
<evidence type="ECO:0000313" key="2">
    <source>
        <dbReference type="EMBL" id="RVU02386.1"/>
    </source>
</evidence>
<dbReference type="Proteomes" id="UP000282759">
    <property type="component" value="Unassembled WGS sequence"/>
</dbReference>
<feature type="signal peptide" evidence="1">
    <location>
        <begin position="1"/>
        <end position="18"/>
    </location>
</feature>
<keyword evidence="3" id="KW-1185">Reference proteome</keyword>
<sequence>MAKSICIVIVMLCLCLTACQPKLKFDKAKWNSRSDMEYPYRDAMLDDLLKQHHLKGLTYKELTKNIGEPIRALDNLEYAYYNIVTDYGSDIDPVYTKILSIKLNKDSIVTDYKVEEWKKD</sequence>
<dbReference type="EMBL" id="SACK01000001">
    <property type="protein sequence ID" value="RVU02386.1"/>
    <property type="molecule type" value="Genomic_DNA"/>
</dbReference>
<evidence type="ECO:0000313" key="3">
    <source>
        <dbReference type="Proteomes" id="UP000282759"/>
    </source>
</evidence>
<gene>
    <name evidence="2" type="ORF">EOD41_00140</name>
</gene>